<organism evidence="1 2">
    <name type="scientific">Paenibacillus amylolyticus</name>
    <dbReference type="NCBI Taxonomy" id="1451"/>
    <lineage>
        <taxon>Bacteria</taxon>
        <taxon>Bacillati</taxon>
        <taxon>Bacillota</taxon>
        <taxon>Bacilli</taxon>
        <taxon>Bacillales</taxon>
        <taxon>Paenibacillaceae</taxon>
        <taxon>Paenibacillus</taxon>
    </lineage>
</organism>
<name>A0A100VTE4_PAEAM</name>
<dbReference type="EMBL" id="BCNV01000011">
    <property type="protein sequence ID" value="GAS85660.1"/>
    <property type="molecule type" value="Genomic_DNA"/>
</dbReference>
<dbReference type="AlphaFoldDB" id="A0A100VTE4"/>
<proteinExistence type="predicted"/>
<evidence type="ECO:0000313" key="1">
    <source>
        <dbReference type="EMBL" id="GAS85660.1"/>
    </source>
</evidence>
<comment type="caution">
    <text evidence="1">The sequence shown here is derived from an EMBL/GenBank/DDBJ whole genome shotgun (WGS) entry which is preliminary data.</text>
</comment>
<gene>
    <name evidence="1" type="ORF">PAHA3_5794</name>
</gene>
<dbReference type="RefSeq" id="WP_062837964.1">
    <property type="nucleotide sequence ID" value="NZ_BCNV01000011.1"/>
</dbReference>
<sequence>MAVDRKREHQHWSNLTPIAKRGILARKEELESELGDRIAGFDIVLKTTESQARGKKALDELGNHSEANGGFVFALFNGCMTMSERFPSLSQSDLARLMFMGTYTNYDGRLQHDNGRPINRKSLGTLLDMSRARFSEFYQKLLAEEIISDNNEYEDIYVNPSIFYRGSLADAGHKIDEFRHTRLFRSTVRELYEKYGGRTIKQLAILYAVLPFVNFSFNIVCFNPEENNEDRVVPMDLDKLAALLSYKDTQKLRVALGSLKLDGKPVFLLIPDVNDKRKRRIIVNPRVVFAGSADSLRAIKVLFN</sequence>
<reference evidence="2" key="2">
    <citation type="submission" date="2016-01" db="EMBL/GenBank/DDBJ databases">
        <title>Draft Genome Sequence of Paenibacillus amylolyticus Heshi-A3 that Was Isolated from Fermented Rice Bran with Aging Salted Mackerel, Which Was Named Heshiko as Traditional Fermented Seafood in Japan.</title>
        <authorList>
            <person name="Akuzawa S."/>
            <person name="Nakagawa J."/>
            <person name="Kanekatsu T."/>
            <person name="Kubota E."/>
            <person name="Ohtake R."/>
            <person name="Suzuki T."/>
            <person name="Kanesaki Y."/>
        </authorList>
    </citation>
    <scope>NUCLEOTIDE SEQUENCE [LARGE SCALE GENOMIC DNA]</scope>
    <source>
        <strain evidence="2">Heshi-A3</strain>
    </source>
</reference>
<evidence type="ECO:0000313" key="2">
    <source>
        <dbReference type="Proteomes" id="UP000069697"/>
    </source>
</evidence>
<protein>
    <submittedName>
        <fullName evidence="1">Uncharacterized protein</fullName>
    </submittedName>
</protein>
<accession>A0A100VTE4</accession>
<reference evidence="1 2" key="1">
    <citation type="journal article" date="2016" name="Genome Announc.">
        <title>Draft Genome Sequence of Paenibacillus amylolyticus Heshi-A3, Isolated from Fermented Rice Bran in a Japanese Fermented Seafood Dish.</title>
        <authorList>
            <person name="Akuzawa S."/>
            <person name="Nagaoka J."/>
            <person name="Kanekatsu M."/>
            <person name="Kubota E."/>
            <person name="Ohtake R."/>
            <person name="Suzuki T."/>
            <person name="Kanesaki Y."/>
        </authorList>
    </citation>
    <scope>NUCLEOTIDE SEQUENCE [LARGE SCALE GENOMIC DNA]</scope>
    <source>
        <strain evidence="1 2">Heshi-A3</strain>
    </source>
</reference>
<dbReference type="Proteomes" id="UP000069697">
    <property type="component" value="Unassembled WGS sequence"/>
</dbReference>